<keyword evidence="2" id="KW-1185">Reference proteome</keyword>
<protein>
    <submittedName>
        <fullName evidence="1">Pyridoxal-dependent decarboxylase domain-containing 2 isoform X1</fullName>
    </submittedName>
</protein>
<dbReference type="EMBL" id="CACRXK020029121">
    <property type="protein sequence ID" value="CAB4041900.1"/>
    <property type="molecule type" value="Genomic_DNA"/>
</dbReference>
<name>A0A6S7KII5_PARCT</name>
<evidence type="ECO:0000313" key="2">
    <source>
        <dbReference type="Proteomes" id="UP001152795"/>
    </source>
</evidence>
<reference evidence="1" key="1">
    <citation type="submission" date="2020-04" db="EMBL/GenBank/DDBJ databases">
        <authorList>
            <person name="Alioto T."/>
            <person name="Alioto T."/>
            <person name="Gomez Garrido J."/>
        </authorList>
    </citation>
    <scope>NUCLEOTIDE SEQUENCE</scope>
    <source>
        <strain evidence="1">A484AB</strain>
    </source>
</reference>
<dbReference type="OrthoDB" id="2161780at2759"/>
<accession>A0A6S7KII5</accession>
<feature type="non-terminal residue" evidence="1">
    <location>
        <position position="89"/>
    </location>
</feature>
<sequence length="89" mass="10189">FMEKMAEVIRKGIEAAEHDLVQDSNDILMEEGLLRQVPIVSSVYNWFSPIQHEKKIKGRTFDLSSGSLQTTEKTYKYHMQVQDGEEATG</sequence>
<gene>
    <name evidence="1" type="ORF">PACLA_8A055514</name>
</gene>
<dbReference type="Proteomes" id="UP001152795">
    <property type="component" value="Unassembled WGS sequence"/>
</dbReference>
<comment type="caution">
    <text evidence="1">The sequence shown here is derived from an EMBL/GenBank/DDBJ whole genome shotgun (WGS) entry which is preliminary data.</text>
</comment>
<organism evidence="1 2">
    <name type="scientific">Paramuricea clavata</name>
    <name type="common">Red gorgonian</name>
    <name type="synonym">Violescent sea-whip</name>
    <dbReference type="NCBI Taxonomy" id="317549"/>
    <lineage>
        <taxon>Eukaryota</taxon>
        <taxon>Metazoa</taxon>
        <taxon>Cnidaria</taxon>
        <taxon>Anthozoa</taxon>
        <taxon>Octocorallia</taxon>
        <taxon>Malacalcyonacea</taxon>
        <taxon>Plexauridae</taxon>
        <taxon>Paramuricea</taxon>
    </lineage>
</organism>
<evidence type="ECO:0000313" key="1">
    <source>
        <dbReference type="EMBL" id="CAB4041900.1"/>
    </source>
</evidence>
<dbReference type="AlphaFoldDB" id="A0A6S7KII5"/>
<proteinExistence type="predicted"/>